<organism evidence="1 2">
    <name type="scientific">Spirosoma soli</name>
    <dbReference type="NCBI Taxonomy" id="1770529"/>
    <lineage>
        <taxon>Bacteria</taxon>
        <taxon>Pseudomonadati</taxon>
        <taxon>Bacteroidota</taxon>
        <taxon>Cytophagia</taxon>
        <taxon>Cytophagales</taxon>
        <taxon>Cytophagaceae</taxon>
        <taxon>Spirosoma</taxon>
    </lineage>
</organism>
<sequence length="106" mass="12224">MRNSIADVLPRDNRISKQLVVFCTLFWIVHLLDERFDIKVPAFDVGVHDKQVNGGTIRVCFQRVHNPCLLEYALCGSRQFVGSRSEYVVYKVFVLFLFSGFDRIGP</sequence>
<comment type="caution">
    <text evidence="1">The sequence shown here is derived from an EMBL/GenBank/DDBJ whole genome shotgun (WGS) entry which is preliminary data.</text>
</comment>
<gene>
    <name evidence="1" type="ORF">ACFSUS_09945</name>
</gene>
<evidence type="ECO:0000313" key="1">
    <source>
        <dbReference type="EMBL" id="MFD2570955.1"/>
    </source>
</evidence>
<dbReference type="Proteomes" id="UP001597469">
    <property type="component" value="Unassembled WGS sequence"/>
</dbReference>
<dbReference type="EMBL" id="JBHULN010000005">
    <property type="protein sequence ID" value="MFD2570955.1"/>
    <property type="molecule type" value="Genomic_DNA"/>
</dbReference>
<accession>A0ABW5M1U9</accession>
<reference evidence="2" key="1">
    <citation type="journal article" date="2019" name="Int. J. Syst. Evol. Microbiol.">
        <title>The Global Catalogue of Microorganisms (GCM) 10K type strain sequencing project: providing services to taxonomists for standard genome sequencing and annotation.</title>
        <authorList>
            <consortium name="The Broad Institute Genomics Platform"/>
            <consortium name="The Broad Institute Genome Sequencing Center for Infectious Disease"/>
            <person name="Wu L."/>
            <person name="Ma J."/>
        </authorList>
    </citation>
    <scope>NUCLEOTIDE SEQUENCE [LARGE SCALE GENOMIC DNA]</scope>
    <source>
        <strain evidence="2">KCTC 42805</strain>
    </source>
</reference>
<proteinExistence type="predicted"/>
<evidence type="ECO:0000313" key="2">
    <source>
        <dbReference type="Proteomes" id="UP001597469"/>
    </source>
</evidence>
<dbReference type="RefSeq" id="WP_381522084.1">
    <property type="nucleotide sequence ID" value="NZ_JBHULN010000005.1"/>
</dbReference>
<keyword evidence="2" id="KW-1185">Reference proteome</keyword>
<protein>
    <submittedName>
        <fullName evidence="1">Uncharacterized protein</fullName>
    </submittedName>
</protein>
<name>A0ABW5M1U9_9BACT</name>